<keyword evidence="1" id="KW-0472">Membrane</keyword>
<dbReference type="AlphaFoldDB" id="Q4DG80"/>
<protein>
    <recommendedName>
        <fullName evidence="4">3-beta hydroxysteroid dehydrogenase/isomerase domain-containing protein</fullName>
    </recommendedName>
</protein>
<sequence length="428" mass="47779">MYISIHCPIPPLFFFSFFVCAVCCSAVLWVSVPCRRGGEPSMARYDLGEWVQSRVLRSVASPFHGVMREESTRHECNLERGRAAASPDMDAAGCATMQESARHYIFFPRQNTMDVSRELDTPAAFSTVTLIGGTGFFARFVADQCLRRGISVTVLARDLEKAKNTLLPRLRCNVTKGTEIVEEHNMDLMECDCFLRYTSSMKRGNFAVPLQLEILKGDVTSPQAVQHAVRQASIVVYMASAKCSSWWRPWAKSNVPGCVKVDVEGLRHTIDACSLVDAHLVAFVPLFNRSSWASALQWYRTLFLYRVGYLKATRRQEHLLIDDDGSPSALCLQHGGPMRFTLFRVTDIVNPSFNERVAIAKNNNVADPVHLIPLRRGDVDANLLANILLRAVALCRSSIGSRIDVTGCMRNGVGLAHVDSLLHRLRNE</sequence>
<reference evidence="2 3" key="1">
    <citation type="journal article" date="2005" name="Science">
        <title>The genome sequence of Trypanosoma cruzi, etiologic agent of Chagas disease.</title>
        <authorList>
            <person name="El-Sayed N.M."/>
            <person name="Myler P.J."/>
            <person name="Bartholomeu D.C."/>
            <person name="Nilsson D."/>
            <person name="Aggarwal G."/>
            <person name="Tran A.N."/>
            <person name="Ghedin E."/>
            <person name="Worthey E.A."/>
            <person name="Delcher A.L."/>
            <person name="Blandin G."/>
            <person name="Westenberger S.J."/>
            <person name="Caler E."/>
            <person name="Cerqueira G.C."/>
            <person name="Branche C."/>
            <person name="Haas B."/>
            <person name="Anupama A."/>
            <person name="Arner E."/>
            <person name="Aslund L."/>
            <person name="Attipoe P."/>
            <person name="Bontempi E."/>
            <person name="Bringaud F."/>
            <person name="Burton P."/>
            <person name="Cadag E."/>
            <person name="Campbell D.A."/>
            <person name="Carrington M."/>
            <person name="Crabtree J."/>
            <person name="Darban H."/>
            <person name="da Silveira J.F."/>
            <person name="de Jong P."/>
            <person name="Edwards K."/>
            <person name="Englund P.T."/>
            <person name="Fazelina G."/>
            <person name="Feldblyum T."/>
            <person name="Ferella M."/>
            <person name="Frasch A.C."/>
            <person name="Gull K."/>
            <person name="Horn D."/>
            <person name="Hou L."/>
            <person name="Huang Y."/>
            <person name="Kindlund E."/>
            <person name="Klingbeil M."/>
            <person name="Kluge S."/>
            <person name="Koo H."/>
            <person name="Lacerda D."/>
            <person name="Levin M.J."/>
            <person name="Lorenzi H."/>
            <person name="Louie T."/>
            <person name="Machado C.R."/>
            <person name="McCulloch R."/>
            <person name="McKenna A."/>
            <person name="Mizuno Y."/>
            <person name="Mottram J.C."/>
            <person name="Nelson S."/>
            <person name="Ochaya S."/>
            <person name="Osoegawa K."/>
            <person name="Pai G."/>
            <person name="Parsons M."/>
            <person name="Pentony M."/>
            <person name="Pettersson U."/>
            <person name="Pop M."/>
            <person name="Ramirez J.L."/>
            <person name="Rinta J."/>
            <person name="Robertson L."/>
            <person name="Salzberg S.L."/>
            <person name="Sanchez D.O."/>
            <person name="Seyler A."/>
            <person name="Sharma R."/>
            <person name="Shetty J."/>
            <person name="Simpson A.J."/>
            <person name="Sisk E."/>
            <person name="Tammi M.T."/>
            <person name="Tarleton R."/>
            <person name="Teixeira S."/>
            <person name="Van Aken S."/>
            <person name="Vogt C."/>
            <person name="Ward P.N."/>
            <person name="Wickstead B."/>
            <person name="Wortman J."/>
            <person name="White O."/>
            <person name="Fraser C.M."/>
            <person name="Stuart K.D."/>
            <person name="Andersson B."/>
        </authorList>
    </citation>
    <scope>NUCLEOTIDE SEQUENCE [LARGE SCALE GENOMIC DNA]</scope>
    <source>
        <strain evidence="2 3">CL Brener</strain>
    </source>
</reference>
<dbReference type="InterPro" id="IPR036291">
    <property type="entry name" value="NAD(P)-bd_dom_sf"/>
</dbReference>
<comment type="caution">
    <text evidence="2">The sequence shown here is derived from an EMBL/GenBank/DDBJ whole genome shotgun (WGS) entry which is preliminary data.</text>
</comment>
<evidence type="ECO:0000313" key="3">
    <source>
        <dbReference type="Proteomes" id="UP000002296"/>
    </source>
</evidence>
<evidence type="ECO:0008006" key="4">
    <source>
        <dbReference type="Google" id="ProtNLM"/>
    </source>
</evidence>
<keyword evidence="1" id="KW-0812">Transmembrane</keyword>
<dbReference type="PaxDb" id="353153-Q4DG80"/>
<gene>
    <name evidence="2" type="ORF">Tc00.1047053506201.90</name>
</gene>
<evidence type="ECO:0000313" key="2">
    <source>
        <dbReference type="EMBL" id="EAN91530.1"/>
    </source>
</evidence>
<dbReference type="InParanoid" id="Q4DG80"/>
<accession>Q4DG80</accession>
<dbReference type="OMA" id="RRESMGY"/>
<dbReference type="RefSeq" id="XP_813381.1">
    <property type="nucleotide sequence ID" value="XM_808288.1"/>
</dbReference>
<dbReference type="EMBL" id="AAHK01000517">
    <property type="protein sequence ID" value="EAN91530.1"/>
    <property type="molecule type" value="Genomic_DNA"/>
</dbReference>
<dbReference type="Gene3D" id="3.40.50.720">
    <property type="entry name" value="NAD(P)-binding Rossmann-like Domain"/>
    <property type="match status" value="1"/>
</dbReference>
<dbReference type="PANTHER" id="PTHR15020:SF11">
    <property type="entry name" value="OS06G0360300 PROTEIN"/>
    <property type="match status" value="1"/>
</dbReference>
<keyword evidence="3" id="KW-1185">Reference proteome</keyword>
<evidence type="ECO:0000256" key="1">
    <source>
        <dbReference type="SAM" id="Phobius"/>
    </source>
</evidence>
<dbReference type="GeneID" id="3544729"/>
<dbReference type="eggNOG" id="ENOG502S0N1">
    <property type="taxonomic scope" value="Eukaryota"/>
</dbReference>
<keyword evidence="1" id="KW-1133">Transmembrane helix</keyword>
<dbReference type="Proteomes" id="UP000002296">
    <property type="component" value="Unassembled WGS sequence"/>
</dbReference>
<organism evidence="2 3">
    <name type="scientific">Trypanosoma cruzi (strain CL Brener)</name>
    <dbReference type="NCBI Taxonomy" id="353153"/>
    <lineage>
        <taxon>Eukaryota</taxon>
        <taxon>Discoba</taxon>
        <taxon>Euglenozoa</taxon>
        <taxon>Kinetoplastea</taxon>
        <taxon>Metakinetoplastina</taxon>
        <taxon>Trypanosomatida</taxon>
        <taxon>Trypanosomatidae</taxon>
        <taxon>Trypanosoma</taxon>
        <taxon>Schizotrypanum</taxon>
    </lineage>
</organism>
<dbReference type="SUPFAM" id="SSF51735">
    <property type="entry name" value="NAD(P)-binding Rossmann-fold domains"/>
    <property type="match status" value="1"/>
</dbReference>
<feature type="transmembrane region" description="Helical" evidence="1">
    <location>
        <begin position="12"/>
        <end position="32"/>
    </location>
</feature>
<dbReference type="KEGG" id="tcr:506201.90"/>
<dbReference type="PANTHER" id="PTHR15020">
    <property type="entry name" value="FLAVIN REDUCTASE-RELATED"/>
    <property type="match status" value="1"/>
</dbReference>
<proteinExistence type="predicted"/>
<name>Q4DG80_TRYCC</name>